<keyword evidence="6" id="KW-0833">Ubl conjugation pathway</keyword>
<name>A0A9P5MZM7_9AGAM</name>
<dbReference type="InterPro" id="IPR044066">
    <property type="entry name" value="TRIAD_supradom"/>
</dbReference>
<dbReference type="PANTHER" id="PTHR22770">
    <property type="entry name" value="UBIQUITIN CONJUGATING ENZYME 7 INTERACTING PROTEIN-RELATED"/>
    <property type="match status" value="1"/>
</dbReference>
<evidence type="ECO:0000256" key="5">
    <source>
        <dbReference type="ARBA" id="ARBA00022771"/>
    </source>
</evidence>
<dbReference type="CDD" id="cd20353">
    <property type="entry name" value="Rcat_RBR_RNF216"/>
    <property type="match status" value="1"/>
</dbReference>
<evidence type="ECO:0000313" key="10">
    <source>
        <dbReference type="EMBL" id="KAF8482651.1"/>
    </source>
</evidence>
<keyword evidence="7" id="KW-0862">Zinc</keyword>
<proteinExistence type="predicted"/>
<evidence type="ECO:0000259" key="9">
    <source>
        <dbReference type="PROSITE" id="PS51873"/>
    </source>
</evidence>
<dbReference type="Gene3D" id="3.30.40.10">
    <property type="entry name" value="Zinc/RING finger domain, C3HC4 (zinc finger)"/>
    <property type="match status" value="1"/>
</dbReference>
<evidence type="ECO:0000256" key="8">
    <source>
        <dbReference type="SAM" id="MobiDB-lite"/>
    </source>
</evidence>
<feature type="domain" description="RING-type" evidence="9">
    <location>
        <begin position="377"/>
        <end position="589"/>
    </location>
</feature>
<reference evidence="10" key="1">
    <citation type="submission" date="2019-10" db="EMBL/GenBank/DDBJ databases">
        <authorList>
            <consortium name="DOE Joint Genome Institute"/>
            <person name="Kuo A."/>
            <person name="Miyauchi S."/>
            <person name="Kiss E."/>
            <person name="Drula E."/>
            <person name="Kohler A."/>
            <person name="Sanchez-Garcia M."/>
            <person name="Andreopoulos B."/>
            <person name="Barry K.W."/>
            <person name="Bonito G."/>
            <person name="Buee M."/>
            <person name="Carver A."/>
            <person name="Chen C."/>
            <person name="Cichocki N."/>
            <person name="Clum A."/>
            <person name="Culley D."/>
            <person name="Crous P.W."/>
            <person name="Fauchery L."/>
            <person name="Girlanda M."/>
            <person name="Hayes R."/>
            <person name="Keri Z."/>
            <person name="LaButti K."/>
            <person name="Lipzen A."/>
            <person name="Lombard V."/>
            <person name="Magnuson J."/>
            <person name="Maillard F."/>
            <person name="Morin E."/>
            <person name="Murat C."/>
            <person name="Nolan M."/>
            <person name="Ohm R."/>
            <person name="Pangilinan J."/>
            <person name="Pereira M."/>
            <person name="Perotto S."/>
            <person name="Peter M."/>
            <person name="Riley R."/>
            <person name="Sitrit Y."/>
            <person name="Stielow B."/>
            <person name="Szollosi G."/>
            <person name="Zifcakova L."/>
            <person name="Stursova M."/>
            <person name="Spatafora J.W."/>
            <person name="Tedersoo L."/>
            <person name="Vaario L.-M."/>
            <person name="Yamada A."/>
            <person name="Yan M."/>
            <person name="Wang P."/>
            <person name="Xu J."/>
            <person name="Bruns T."/>
            <person name="Baldrian P."/>
            <person name="Vilgalys R."/>
            <person name="Henrissat B."/>
            <person name="Grigoriev I.V."/>
            <person name="Hibbett D."/>
            <person name="Nagy L.G."/>
            <person name="Martin F.M."/>
        </authorList>
    </citation>
    <scope>NUCLEOTIDE SEQUENCE</scope>
    <source>
        <strain evidence="10">Prilba</strain>
    </source>
</reference>
<evidence type="ECO:0000256" key="3">
    <source>
        <dbReference type="ARBA" id="ARBA00022723"/>
    </source>
</evidence>
<keyword evidence="2" id="KW-0808">Transferase</keyword>
<feature type="region of interest" description="Disordered" evidence="8">
    <location>
        <begin position="133"/>
        <end position="182"/>
    </location>
</feature>
<protein>
    <recommendedName>
        <fullName evidence="9">RING-type domain-containing protein</fullName>
    </recommendedName>
</protein>
<evidence type="ECO:0000256" key="7">
    <source>
        <dbReference type="ARBA" id="ARBA00022833"/>
    </source>
</evidence>
<organism evidence="10 11">
    <name type="scientific">Russula ochroleuca</name>
    <dbReference type="NCBI Taxonomy" id="152965"/>
    <lineage>
        <taxon>Eukaryota</taxon>
        <taxon>Fungi</taxon>
        <taxon>Dikarya</taxon>
        <taxon>Basidiomycota</taxon>
        <taxon>Agaricomycotina</taxon>
        <taxon>Agaricomycetes</taxon>
        <taxon>Russulales</taxon>
        <taxon>Russulaceae</taxon>
        <taxon>Russula</taxon>
    </lineage>
</organism>
<dbReference type="InterPro" id="IPR047546">
    <property type="entry name" value="Rcat_RBR_RNF216"/>
</dbReference>
<evidence type="ECO:0000256" key="2">
    <source>
        <dbReference type="ARBA" id="ARBA00022679"/>
    </source>
</evidence>
<dbReference type="PROSITE" id="PS51873">
    <property type="entry name" value="TRIAD"/>
    <property type="match status" value="1"/>
</dbReference>
<feature type="compositionally biased region" description="Low complexity" evidence="8">
    <location>
        <begin position="138"/>
        <end position="148"/>
    </location>
</feature>
<dbReference type="Gene3D" id="1.20.120.1750">
    <property type="match status" value="1"/>
</dbReference>
<sequence length="782" mass="87085">MGDVIEISPSPELEPRTIYRPLRRKRDLDSNESVIELSDSTDSQSSAPSKRVKRRKEAAESRAGPSTSSNVSAVRSRASSPRVIGRTPKLRGQTPASRHASAVPQRDTPPVQKPQAHSVSVSLLGQELGVQARPLTPPATTGAPEPGLSNHQPTPPLEHGPLPHESLPPVPTPASEVTPEPHERLVERVREVVPDVLPAHVFDLLAARETVPHNDLLNVVIHILLEDRSYPKDIKGKGKARATGEKSAEISGDTNTKVDYTCLDASRRLGRVYRNLTVKSLRGNFPDLDHSFILESLSLHEGHYAPTYLYLLQHGVTPTSVVPVPPDLGKGRGKAGSKSFLDEEEFLKEHIWLVQKSENFHGSPVPDSTSEHLGEEEGIECGCCFSTYPFSEMAQCTDTHLFCRSCVTSYTSTKLGEQNADLRCMDISGCKMAFPDSELRRILPEKLYELYEHIRQRREIELAELEGLEECPFCDYKVVMDVDFQTDKVLRCQNEECGKVSCRNCKKEDHLPKSCEEVEEDKKLDGKHAIEEAMTRALMRNCPKCQKAFVKEYGCNKMTCTYCHTMSCYVCRSIIKGYDHFNQSQIRPGDAQQPGSSSKKCPLWDSAEDRHAKEVATAADKALNEYKTLHPDVQDEDIRVELPPPPPDRRMLHLGGLPRFPPPPAYVQVHHAHNAHVPIAHPVVVQPIPALPPLQINPGHLFGRGPPVYYGGLGQRPLPRLDAPVMPLPQPHNLMQARPAVPYNLRTHHVPTPPLPRPPFHHKHMAPQIQVAGRSGRGKCRR</sequence>
<dbReference type="CDD" id="cd20339">
    <property type="entry name" value="BRcat_RBR_RNF216"/>
    <property type="match status" value="1"/>
</dbReference>
<dbReference type="InterPro" id="IPR047545">
    <property type="entry name" value="BRcat_RBR_RNF216"/>
</dbReference>
<feature type="compositionally biased region" description="Low complexity" evidence="8">
    <location>
        <begin position="38"/>
        <end position="49"/>
    </location>
</feature>
<dbReference type="Proteomes" id="UP000759537">
    <property type="component" value="Unassembled WGS sequence"/>
</dbReference>
<dbReference type="PANTHER" id="PTHR22770:SF47">
    <property type="entry name" value="E3 UBIQUITIN-PROTEIN LIGASE RNF216"/>
    <property type="match status" value="1"/>
</dbReference>
<gene>
    <name evidence="10" type="ORF">DFH94DRAFT_728709</name>
</gene>
<accession>A0A9P5MZM7</accession>
<dbReference type="GO" id="GO:0008270">
    <property type="term" value="F:zinc ion binding"/>
    <property type="evidence" value="ECO:0007669"/>
    <property type="project" value="UniProtKB-KW"/>
</dbReference>
<feature type="compositionally biased region" description="Low complexity" evidence="8">
    <location>
        <begin position="65"/>
        <end position="83"/>
    </location>
</feature>
<dbReference type="GO" id="GO:0016740">
    <property type="term" value="F:transferase activity"/>
    <property type="evidence" value="ECO:0007669"/>
    <property type="project" value="UniProtKB-KW"/>
</dbReference>
<dbReference type="SUPFAM" id="SSF57850">
    <property type="entry name" value="RING/U-box"/>
    <property type="match status" value="2"/>
</dbReference>
<evidence type="ECO:0000256" key="4">
    <source>
        <dbReference type="ARBA" id="ARBA00022737"/>
    </source>
</evidence>
<dbReference type="InterPro" id="IPR002867">
    <property type="entry name" value="IBR_dom"/>
</dbReference>
<comment type="pathway">
    <text evidence="1">Protein modification; protein ubiquitination.</text>
</comment>
<keyword evidence="3" id="KW-0479">Metal-binding</keyword>
<dbReference type="InterPro" id="IPR013083">
    <property type="entry name" value="Znf_RING/FYVE/PHD"/>
</dbReference>
<evidence type="ECO:0000256" key="1">
    <source>
        <dbReference type="ARBA" id="ARBA00004906"/>
    </source>
</evidence>
<reference evidence="10" key="2">
    <citation type="journal article" date="2020" name="Nat. Commun.">
        <title>Large-scale genome sequencing of mycorrhizal fungi provides insights into the early evolution of symbiotic traits.</title>
        <authorList>
            <person name="Miyauchi S."/>
            <person name="Kiss E."/>
            <person name="Kuo A."/>
            <person name="Drula E."/>
            <person name="Kohler A."/>
            <person name="Sanchez-Garcia M."/>
            <person name="Morin E."/>
            <person name="Andreopoulos B."/>
            <person name="Barry K.W."/>
            <person name="Bonito G."/>
            <person name="Buee M."/>
            <person name="Carver A."/>
            <person name="Chen C."/>
            <person name="Cichocki N."/>
            <person name="Clum A."/>
            <person name="Culley D."/>
            <person name="Crous P.W."/>
            <person name="Fauchery L."/>
            <person name="Girlanda M."/>
            <person name="Hayes R.D."/>
            <person name="Keri Z."/>
            <person name="LaButti K."/>
            <person name="Lipzen A."/>
            <person name="Lombard V."/>
            <person name="Magnuson J."/>
            <person name="Maillard F."/>
            <person name="Murat C."/>
            <person name="Nolan M."/>
            <person name="Ohm R.A."/>
            <person name="Pangilinan J."/>
            <person name="Pereira M.F."/>
            <person name="Perotto S."/>
            <person name="Peter M."/>
            <person name="Pfister S."/>
            <person name="Riley R."/>
            <person name="Sitrit Y."/>
            <person name="Stielow J.B."/>
            <person name="Szollosi G."/>
            <person name="Zifcakova L."/>
            <person name="Stursova M."/>
            <person name="Spatafora J.W."/>
            <person name="Tedersoo L."/>
            <person name="Vaario L.M."/>
            <person name="Yamada A."/>
            <person name="Yan M."/>
            <person name="Wang P."/>
            <person name="Xu J."/>
            <person name="Bruns T."/>
            <person name="Baldrian P."/>
            <person name="Vilgalys R."/>
            <person name="Dunand C."/>
            <person name="Henrissat B."/>
            <person name="Grigoriev I.V."/>
            <person name="Hibbett D."/>
            <person name="Nagy L.G."/>
            <person name="Martin F.M."/>
        </authorList>
    </citation>
    <scope>NUCLEOTIDE SEQUENCE</scope>
    <source>
        <strain evidence="10">Prilba</strain>
    </source>
</reference>
<dbReference type="Pfam" id="PF26200">
    <property type="entry name" value="Rcat_RNF216"/>
    <property type="match status" value="1"/>
</dbReference>
<keyword evidence="11" id="KW-1185">Reference proteome</keyword>
<comment type="caution">
    <text evidence="10">The sequence shown here is derived from an EMBL/GenBank/DDBJ whole genome shotgun (WGS) entry which is preliminary data.</text>
</comment>
<dbReference type="EMBL" id="WHVB01000005">
    <property type="protein sequence ID" value="KAF8482651.1"/>
    <property type="molecule type" value="Genomic_DNA"/>
</dbReference>
<dbReference type="InterPro" id="IPR047544">
    <property type="entry name" value="RING-HC_RBR_RNF216"/>
</dbReference>
<dbReference type="InterPro" id="IPR051628">
    <property type="entry name" value="LUBAC_E3_Ligases"/>
</dbReference>
<keyword evidence="5" id="KW-0863">Zinc-finger</keyword>
<dbReference type="CDD" id="cd16630">
    <property type="entry name" value="RING-HC_RBR_RNF216"/>
    <property type="match status" value="1"/>
</dbReference>
<dbReference type="AlphaFoldDB" id="A0A9P5MZM7"/>
<keyword evidence="4" id="KW-0677">Repeat</keyword>
<dbReference type="SMART" id="SM00647">
    <property type="entry name" value="IBR"/>
    <property type="match status" value="2"/>
</dbReference>
<evidence type="ECO:0000256" key="6">
    <source>
        <dbReference type="ARBA" id="ARBA00022786"/>
    </source>
</evidence>
<evidence type="ECO:0000313" key="11">
    <source>
        <dbReference type="Proteomes" id="UP000759537"/>
    </source>
</evidence>
<feature type="region of interest" description="Disordered" evidence="8">
    <location>
        <begin position="18"/>
        <end position="118"/>
    </location>
</feature>
<dbReference type="OrthoDB" id="10009520at2759"/>